<dbReference type="EMBL" id="JAVDVX010000002">
    <property type="protein sequence ID" value="MDR7089193.1"/>
    <property type="molecule type" value="Genomic_DNA"/>
</dbReference>
<keyword evidence="2" id="KW-1185">Reference proteome</keyword>
<dbReference type="Proteomes" id="UP001253595">
    <property type="component" value="Unassembled WGS sequence"/>
</dbReference>
<dbReference type="InterPro" id="IPR027396">
    <property type="entry name" value="DsrEFH-like"/>
</dbReference>
<dbReference type="NCBIfam" id="TIGR03011">
    <property type="entry name" value="sulf_tusB_dsrH"/>
    <property type="match status" value="1"/>
</dbReference>
<organism evidence="1 2">
    <name type="scientific">Cellvibrio fibrivorans</name>
    <dbReference type="NCBI Taxonomy" id="126350"/>
    <lineage>
        <taxon>Bacteria</taxon>
        <taxon>Pseudomonadati</taxon>
        <taxon>Pseudomonadota</taxon>
        <taxon>Gammaproteobacteria</taxon>
        <taxon>Cellvibrionales</taxon>
        <taxon>Cellvibrionaceae</taxon>
        <taxon>Cellvibrio</taxon>
    </lineage>
</organism>
<evidence type="ECO:0000313" key="2">
    <source>
        <dbReference type="Proteomes" id="UP001253595"/>
    </source>
</evidence>
<proteinExistence type="predicted"/>
<dbReference type="PANTHER" id="PTHR37526:SF1">
    <property type="entry name" value="PROTEIN TUSB"/>
    <property type="match status" value="1"/>
</dbReference>
<dbReference type="Gene3D" id="3.40.1260.10">
    <property type="entry name" value="DsrEFH-like"/>
    <property type="match status" value="1"/>
</dbReference>
<comment type="caution">
    <text evidence="1">The sequence shown here is derived from an EMBL/GenBank/DDBJ whole genome shotgun (WGS) entry which is preliminary data.</text>
</comment>
<reference evidence="1 2" key="1">
    <citation type="submission" date="2023-07" db="EMBL/GenBank/DDBJ databases">
        <title>Sorghum-associated microbial communities from plants grown in Nebraska, USA.</title>
        <authorList>
            <person name="Schachtman D."/>
        </authorList>
    </citation>
    <scope>NUCLEOTIDE SEQUENCE [LARGE SCALE GENOMIC DNA]</scope>
    <source>
        <strain evidence="1 2">BE190</strain>
    </source>
</reference>
<evidence type="ECO:0000313" key="1">
    <source>
        <dbReference type="EMBL" id="MDR7089193.1"/>
    </source>
</evidence>
<accession>A0ABU1UVG7</accession>
<dbReference type="RefSeq" id="WP_310069983.1">
    <property type="nucleotide sequence ID" value="NZ_JAVDVX010000002.1"/>
</dbReference>
<protein>
    <submittedName>
        <fullName evidence="1">tRNA 2-thiouridine synthesizing protein B</fullName>
    </submittedName>
</protein>
<dbReference type="Pfam" id="PF04077">
    <property type="entry name" value="DsrH"/>
    <property type="match status" value="1"/>
</dbReference>
<name>A0ABU1UVG7_9GAMM</name>
<sequence>MSILHTVNKSPFAHNTLFSCLKVCTERDGILLLEDGVFGTITSAPGADELQLLIQRGVKVFALINDIKARGLEEKLAPNIELIDYNTFVQLTLDHRCVQSWY</sequence>
<dbReference type="InterPro" id="IPR007215">
    <property type="entry name" value="Sulphur_relay_TusB/DsrH"/>
</dbReference>
<gene>
    <name evidence="1" type="ORF">J2X05_001199</name>
</gene>
<dbReference type="PANTHER" id="PTHR37526">
    <property type="entry name" value="PROTEIN TUSB"/>
    <property type="match status" value="1"/>
</dbReference>
<dbReference type="SUPFAM" id="SSF75169">
    <property type="entry name" value="DsrEFH-like"/>
    <property type="match status" value="1"/>
</dbReference>